<feature type="region of interest" description="Disordered" evidence="1">
    <location>
        <begin position="378"/>
        <end position="411"/>
    </location>
</feature>
<accession>A0ABM3LUI7</accession>
<dbReference type="GeneID" id="112051200"/>
<evidence type="ECO:0000313" key="3">
    <source>
        <dbReference type="RefSeq" id="XP_052742739.1"/>
    </source>
</evidence>
<dbReference type="RefSeq" id="XP_052742739.1">
    <property type="nucleotide sequence ID" value="XM_052886779.1"/>
</dbReference>
<organism evidence="2 3">
    <name type="scientific">Bicyclus anynana</name>
    <name type="common">Squinting bush brown butterfly</name>
    <dbReference type="NCBI Taxonomy" id="110368"/>
    <lineage>
        <taxon>Eukaryota</taxon>
        <taxon>Metazoa</taxon>
        <taxon>Ecdysozoa</taxon>
        <taxon>Arthropoda</taxon>
        <taxon>Hexapoda</taxon>
        <taxon>Insecta</taxon>
        <taxon>Pterygota</taxon>
        <taxon>Neoptera</taxon>
        <taxon>Endopterygota</taxon>
        <taxon>Lepidoptera</taxon>
        <taxon>Glossata</taxon>
        <taxon>Ditrysia</taxon>
        <taxon>Papilionoidea</taxon>
        <taxon>Nymphalidae</taxon>
        <taxon>Satyrinae</taxon>
        <taxon>Satyrini</taxon>
        <taxon>Mycalesina</taxon>
        <taxon>Bicyclus</taxon>
    </lineage>
</organism>
<name>A0ABM3LUI7_BICAN</name>
<proteinExistence type="predicted"/>
<evidence type="ECO:0000256" key="1">
    <source>
        <dbReference type="SAM" id="MobiDB-lite"/>
    </source>
</evidence>
<reference evidence="3" key="1">
    <citation type="submission" date="2025-08" db="UniProtKB">
        <authorList>
            <consortium name="RefSeq"/>
        </authorList>
    </citation>
    <scope>IDENTIFICATION</scope>
</reference>
<gene>
    <name evidence="3" type="primary">LOC112051200</name>
</gene>
<sequence>MVIIAIGHFNAPIKLRQLVQQLAPTIQEQFQALNFKNARRGKLVYLKLIGKNPKVDEVLKRLNKKVFRKIKLHAFIPDELPPITVAAKPIGIPTKLRRICNIAPNFSDNKFRQVSMDCLLAELQTKFTGLCALSDSTGHKLLDNMAQTIYDRICEIHEASPVNSCFKLTSFYRRRYPHYTDFQFIQSTLHDIQDAQGTPRLDIDENELCAVNTEELLNLTYENTHQACNLHINWVSNLLNLYVRSLKVTDGASSPEIAAKMTVRKNLKKMAPHISSYVRQVIMSNILPAKDSHYVVKVYGEPYLPNKTAMLPFLQQFGTVSSTRSEHMYNHVTLKVSWMSYLQLLKSDGQNIDNAKLVIRPDNMPMYQIKRVMKHSSLRQSGVEEVDDEEVADDAEHSDEETEDTEWSEDW</sequence>
<evidence type="ECO:0000313" key="2">
    <source>
        <dbReference type="Proteomes" id="UP001652582"/>
    </source>
</evidence>
<dbReference type="Proteomes" id="UP001652582">
    <property type="component" value="Chromosome 18"/>
</dbReference>
<protein>
    <submittedName>
        <fullName evidence="3">Uncharacterized protein LOC112051200 isoform X1</fullName>
    </submittedName>
</protein>
<feature type="compositionally biased region" description="Acidic residues" evidence="1">
    <location>
        <begin position="384"/>
        <end position="411"/>
    </location>
</feature>
<keyword evidence="2" id="KW-1185">Reference proteome</keyword>